<dbReference type="GO" id="GO:0004470">
    <property type="term" value="F:malic enzyme activity"/>
    <property type="evidence" value="ECO:0007669"/>
    <property type="project" value="InterPro"/>
</dbReference>
<dbReference type="SUPFAM" id="SSF53223">
    <property type="entry name" value="Aminoacid dehydrogenase-like, N-terminal domain"/>
    <property type="match status" value="1"/>
</dbReference>
<feature type="domain" description="Malic enzyme N-terminal" evidence="8">
    <location>
        <begin position="20"/>
        <end position="153"/>
    </location>
</feature>
<feature type="domain" description="Malic enzyme NAD-binding" evidence="7">
    <location>
        <begin position="165"/>
        <end position="331"/>
    </location>
</feature>
<comment type="cofactor">
    <cofactor evidence="1">
        <name>Mn(2+)</name>
        <dbReference type="ChEBI" id="CHEBI:29035"/>
    </cofactor>
</comment>
<dbReference type="InterPro" id="IPR046346">
    <property type="entry name" value="Aminoacid_DH-like_N_sf"/>
</dbReference>
<evidence type="ECO:0000256" key="5">
    <source>
        <dbReference type="ARBA" id="ARBA00022723"/>
    </source>
</evidence>
<dbReference type="Pfam" id="PF03949">
    <property type="entry name" value="Malic_M"/>
    <property type="match status" value="1"/>
</dbReference>
<dbReference type="PANTHER" id="PTHR43237:SF4">
    <property type="entry name" value="NADP-DEPENDENT MALIC ENZYME"/>
    <property type="match status" value="1"/>
</dbReference>
<organism evidence="9 10">
    <name type="scientific">Iodidimonas gelatinilytica</name>
    <dbReference type="NCBI Taxonomy" id="1236966"/>
    <lineage>
        <taxon>Bacteria</taxon>
        <taxon>Pseudomonadati</taxon>
        <taxon>Pseudomonadota</taxon>
        <taxon>Alphaproteobacteria</taxon>
        <taxon>Iodidimonadales</taxon>
        <taxon>Iodidimonadaceae</taxon>
        <taxon>Iodidimonas</taxon>
    </lineage>
</organism>
<proteinExistence type="inferred from homology"/>
<name>A0A5A7N0M0_9PROT</name>
<comment type="caution">
    <text evidence="9">The sequence shown here is derived from an EMBL/GenBank/DDBJ whole genome shotgun (WGS) entry which is preliminary data.</text>
</comment>
<dbReference type="FunFam" id="3.40.50.10380:FF:000003">
    <property type="entry name" value="NADP-dependent malic enzyme"/>
    <property type="match status" value="1"/>
</dbReference>
<comment type="similarity">
    <text evidence="3">In the N-terminal section; belongs to the malic enzymes family.</text>
</comment>
<dbReference type="InterPro" id="IPR051674">
    <property type="entry name" value="Malate_Decarboxylase"/>
</dbReference>
<dbReference type="InterPro" id="IPR037062">
    <property type="entry name" value="Malic_N_dom_sf"/>
</dbReference>
<evidence type="ECO:0000313" key="9">
    <source>
        <dbReference type="EMBL" id="GER01822.1"/>
    </source>
</evidence>
<comment type="cofactor">
    <cofactor evidence="2">
        <name>Mg(2+)</name>
        <dbReference type="ChEBI" id="CHEBI:18420"/>
    </cofactor>
</comment>
<evidence type="ECO:0000256" key="2">
    <source>
        <dbReference type="ARBA" id="ARBA00001946"/>
    </source>
</evidence>
<dbReference type="GO" id="GO:0046872">
    <property type="term" value="F:metal ion binding"/>
    <property type="evidence" value="ECO:0007669"/>
    <property type="project" value="UniProtKB-KW"/>
</dbReference>
<accession>A0A5A7N0M0</accession>
<dbReference type="SMART" id="SM01274">
    <property type="entry name" value="malic"/>
    <property type="match status" value="1"/>
</dbReference>
<evidence type="ECO:0000313" key="10">
    <source>
        <dbReference type="Proteomes" id="UP000325187"/>
    </source>
</evidence>
<dbReference type="Gene3D" id="3.40.50.10380">
    <property type="entry name" value="Malic enzyme, N-terminal domain"/>
    <property type="match status" value="1"/>
</dbReference>
<evidence type="ECO:0000256" key="4">
    <source>
        <dbReference type="ARBA" id="ARBA00008756"/>
    </source>
</evidence>
<dbReference type="InterPro" id="IPR036291">
    <property type="entry name" value="NAD(P)-bd_dom_sf"/>
</dbReference>
<comment type="similarity">
    <text evidence="4">In the C-terminal section; belongs to the phosphate acetyltransferase and butyryltransferase family.</text>
</comment>
<evidence type="ECO:0000259" key="8">
    <source>
        <dbReference type="SMART" id="SM01274"/>
    </source>
</evidence>
<reference evidence="9 10" key="1">
    <citation type="submission" date="2019-09" db="EMBL/GenBank/DDBJ databases">
        <title>NBRP : Genome information of microbial organism related human and environment.</title>
        <authorList>
            <person name="Hattori M."/>
            <person name="Oshima K."/>
            <person name="Inaba H."/>
            <person name="Suda W."/>
            <person name="Sakamoto M."/>
            <person name="Iino T."/>
            <person name="Kitahara M."/>
            <person name="Oshida Y."/>
            <person name="Iida T."/>
            <person name="Kudo T."/>
            <person name="Itoh T."/>
            <person name="Ohkuma M."/>
        </authorList>
    </citation>
    <scope>NUCLEOTIDE SEQUENCE [LARGE SCALE GENOMIC DNA]</scope>
    <source>
        <strain evidence="9 10">Mie-1</strain>
    </source>
</reference>
<dbReference type="SUPFAM" id="SSF51735">
    <property type="entry name" value="NAD(P)-binding Rossmann-fold domains"/>
    <property type="match status" value="1"/>
</dbReference>
<keyword evidence="10" id="KW-1185">Reference proteome</keyword>
<evidence type="ECO:0000259" key="7">
    <source>
        <dbReference type="SMART" id="SM00919"/>
    </source>
</evidence>
<protein>
    <recommendedName>
        <fullName evidence="11">NADP-dependent malic enzyme</fullName>
    </recommendedName>
</protein>
<dbReference type="Proteomes" id="UP000325187">
    <property type="component" value="Unassembled WGS sequence"/>
</dbReference>
<keyword evidence="5" id="KW-0479">Metal-binding</keyword>
<dbReference type="InterPro" id="IPR012302">
    <property type="entry name" value="Malic_NAD-bd"/>
</dbReference>
<dbReference type="EMBL" id="BKCM01000013">
    <property type="protein sequence ID" value="GER01822.1"/>
    <property type="molecule type" value="Genomic_DNA"/>
</dbReference>
<sequence>MPDSDKLYESALRYHRMAPAGKLAVVATKPLVTQRDLALAYSPGVAAACTAIVDDPGQAAQLTARGNLVAVISNGSAVLGLGNIGPLASKPVMEGKAVLFKKFANIDCFDIEVDATDADLFCKVVAALEPTFGAINLEDIKAPECFIIEERLRKIMDIPVFHDDQHGTAIVAGAAIYNALKVVGKSFGDVKLVSTGGGAASLACLDLLVSMGLAKDNITLCDIDGVVYEGREAGMNPYKARYARKTDMRSLSDAIEGADIFLGLSAPRVLTADMVKKMGTQPIIMALANPEPEIMPDLAREARPDAIIATGRSDFPNQVNNVLCYPFMFAVPWMWGRPTSMKR</sequence>
<dbReference type="Pfam" id="PF00390">
    <property type="entry name" value="malic"/>
    <property type="match status" value="1"/>
</dbReference>
<dbReference type="InterPro" id="IPR012301">
    <property type="entry name" value="Malic_N_dom"/>
</dbReference>
<dbReference type="PANTHER" id="PTHR43237">
    <property type="entry name" value="NADP-DEPENDENT MALIC ENZYME"/>
    <property type="match status" value="1"/>
</dbReference>
<dbReference type="GO" id="GO:0051287">
    <property type="term" value="F:NAD binding"/>
    <property type="evidence" value="ECO:0007669"/>
    <property type="project" value="InterPro"/>
</dbReference>
<dbReference type="FunFam" id="3.40.50.720:FF:000095">
    <property type="entry name" value="NADP-dependent malic enzyme"/>
    <property type="match status" value="1"/>
</dbReference>
<evidence type="ECO:0000256" key="1">
    <source>
        <dbReference type="ARBA" id="ARBA00001936"/>
    </source>
</evidence>
<dbReference type="AlphaFoldDB" id="A0A5A7N0M0"/>
<gene>
    <name evidence="9" type="ORF">JCM17845_24450</name>
</gene>
<dbReference type="Gene3D" id="3.40.50.720">
    <property type="entry name" value="NAD(P)-binding Rossmann-like Domain"/>
    <property type="match status" value="1"/>
</dbReference>
<evidence type="ECO:0000256" key="6">
    <source>
        <dbReference type="ARBA" id="ARBA00023002"/>
    </source>
</evidence>
<evidence type="ECO:0000256" key="3">
    <source>
        <dbReference type="ARBA" id="ARBA00007686"/>
    </source>
</evidence>
<keyword evidence="6" id="KW-0560">Oxidoreductase</keyword>
<dbReference type="SMART" id="SM00919">
    <property type="entry name" value="Malic_M"/>
    <property type="match status" value="1"/>
</dbReference>
<dbReference type="GO" id="GO:0016616">
    <property type="term" value="F:oxidoreductase activity, acting on the CH-OH group of donors, NAD or NADP as acceptor"/>
    <property type="evidence" value="ECO:0007669"/>
    <property type="project" value="InterPro"/>
</dbReference>
<evidence type="ECO:0008006" key="11">
    <source>
        <dbReference type="Google" id="ProtNLM"/>
    </source>
</evidence>